<dbReference type="Proteomes" id="UP000499080">
    <property type="component" value="Unassembled WGS sequence"/>
</dbReference>
<name>A0A4Y2MCU5_ARAVE</name>
<evidence type="ECO:0000313" key="2">
    <source>
        <dbReference type="Proteomes" id="UP000499080"/>
    </source>
</evidence>
<evidence type="ECO:0000313" key="1">
    <source>
        <dbReference type="EMBL" id="GBN24240.1"/>
    </source>
</evidence>
<organism evidence="1 2">
    <name type="scientific">Araneus ventricosus</name>
    <name type="common">Orbweaver spider</name>
    <name type="synonym">Epeira ventricosa</name>
    <dbReference type="NCBI Taxonomy" id="182803"/>
    <lineage>
        <taxon>Eukaryota</taxon>
        <taxon>Metazoa</taxon>
        <taxon>Ecdysozoa</taxon>
        <taxon>Arthropoda</taxon>
        <taxon>Chelicerata</taxon>
        <taxon>Arachnida</taxon>
        <taxon>Araneae</taxon>
        <taxon>Araneomorphae</taxon>
        <taxon>Entelegynae</taxon>
        <taxon>Araneoidea</taxon>
        <taxon>Araneidae</taxon>
        <taxon>Araneus</taxon>
    </lineage>
</organism>
<reference evidence="1 2" key="1">
    <citation type="journal article" date="2019" name="Sci. Rep.">
        <title>Orb-weaving spider Araneus ventricosus genome elucidates the spidroin gene catalogue.</title>
        <authorList>
            <person name="Kono N."/>
            <person name="Nakamura H."/>
            <person name="Ohtoshi R."/>
            <person name="Moran D.A.P."/>
            <person name="Shinohara A."/>
            <person name="Yoshida Y."/>
            <person name="Fujiwara M."/>
            <person name="Mori M."/>
            <person name="Tomita M."/>
            <person name="Arakawa K."/>
        </authorList>
    </citation>
    <scope>NUCLEOTIDE SEQUENCE [LARGE SCALE GENOMIC DNA]</scope>
</reference>
<accession>A0A4Y2MCU5</accession>
<dbReference type="AlphaFoldDB" id="A0A4Y2MCU5"/>
<dbReference type="EMBL" id="BGPR01007095">
    <property type="protein sequence ID" value="GBN24240.1"/>
    <property type="molecule type" value="Genomic_DNA"/>
</dbReference>
<sequence>MISTVLAEDIEVCWKYSRTTHHMVADQPNSTISDFIKFSALSGLGTTSICRKFTIGKFASEKLLINISFSDQIDKNGNRFLDTDLNDMVWKILDQFTMNSMKVQAKNDEFMLLGFYLPPQLVRREGK</sequence>
<keyword evidence="2" id="KW-1185">Reference proteome</keyword>
<gene>
    <name evidence="1" type="ORF">AVEN_109684_1</name>
</gene>
<proteinExistence type="predicted"/>
<comment type="caution">
    <text evidence="1">The sequence shown here is derived from an EMBL/GenBank/DDBJ whole genome shotgun (WGS) entry which is preliminary data.</text>
</comment>
<protein>
    <submittedName>
        <fullName evidence="1">Uncharacterized protein</fullName>
    </submittedName>
</protein>